<feature type="transmembrane region" description="Helical" evidence="2">
    <location>
        <begin position="791"/>
        <end position="809"/>
    </location>
</feature>
<dbReference type="RefSeq" id="XP_001307609.1">
    <property type="nucleotide sequence ID" value="XM_001307608.1"/>
</dbReference>
<feature type="transmembrane region" description="Helical" evidence="2">
    <location>
        <begin position="404"/>
        <end position="420"/>
    </location>
</feature>
<feature type="transmembrane region" description="Helical" evidence="2">
    <location>
        <begin position="647"/>
        <end position="666"/>
    </location>
</feature>
<feature type="transmembrane region" description="Helical" evidence="2">
    <location>
        <begin position="498"/>
        <end position="520"/>
    </location>
</feature>
<feature type="coiled-coil region" evidence="1">
    <location>
        <begin position="146"/>
        <end position="194"/>
    </location>
</feature>
<feature type="transmembrane region" description="Helical" evidence="2">
    <location>
        <begin position="740"/>
        <end position="760"/>
    </location>
</feature>
<feature type="transmembrane region" description="Helical" evidence="2">
    <location>
        <begin position="974"/>
        <end position="997"/>
    </location>
</feature>
<feature type="transmembrane region" description="Helical" evidence="2">
    <location>
        <begin position="613"/>
        <end position="635"/>
    </location>
</feature>
<reference evidence="3" key="1">
    <citation type="submission" date="2006-10" db="EMBL/GenBank/DDBJ databases">
        <authorList>
            <person name="Amadeo P."/>
            <person name="Zhao Q."/>
            <person name="Wortman J."/>
            <person name="Fraser-Liggett C."/>
            <person name="Carlton J."/>
        </authorList>
    </citation>
    <scope>NUCLEOTIDE SEQUENCE</scope>
    <source>
        <strain evidence="3">G3</strain>
    </source>
</reference>
<dbReference type="AlphaFoldDB" id="A2FKA2"/>
<evidence type="ECO:0000313" key="3">
    <source>
        <dbReference type="EMBL" id="EAX94679.1"/>
    </source>
</evidence>
<feature type="transmembrane region" description="Helical" evidence="2">
    <location>
        <begin position="917"/>
        <end position="936"/>
    </location>
</feature>
<keyword evidence="1" id="KW-0175">Coiled coil</keyword>
<feature type="transmembrane region" description="Helical" evidence="2">
    <location>
        <begin position="767"/>
        <end position="785"/>
    </location>
</feature>
<feature type="transmembrane region" description="Helical" evidence="2">
    <location>
        <begin position="272"/>
        <end position="294"/>
    </location>
</feature>
<feature type="transmembrane region" description="Helical" evidence="2">
    <location>
        <begin position="532"/>
        <end position="550"/>
    </location>
</feature>
<dbReference type="VEuPathDB" id="TrichDB:TVAGG3_0715050"/>
<dbReference type="InParanoid" id="A2FKA2"/>
<feature type="transmembrane region" description="Helical" evidence="2">
    <location>
        <begin position="1050"/>
        <end position="1068"/>
    </location>
</feature>
<feature type="transmembrane region" description="Helical" evidence="2">
    <location>
        <begin position="864"/>
        <end position="885"/>
    </location>
</feature>
<feature type="transmembrane region" description="Helical" evidence="2">
    <location>
        <begin position="943"/>
        <end position="968"/>
    </location>
</feature>
<keyword evidence="2" id="KW-0472">Membrane</keyword>
<dbReference type="KEGG" id="tva:4752420"/>
<feature type="transmembrane region" description="Helical" evidence="2">
    <location>
        <begin position="343"/>
        <end position="361"/>
    </location>
</feature>
<feature type="transmembrane region" description="Helical" evidence="2">
    <location>
        <begin position="892"/>
        <end position="911"/>
    </location>
</feature>
<feature type="transmembrane region" description="Helical" evidence="2">
    <location>
        <begin position="556"/>
        <end position="578"/>
    </location>
</feature>
<feature type="transmembrane region" description="Helical" evidence="2">
    <location>
        <begin position="678"/>
        <end position="697"/>
    </location>
</feature>
<dbReference type="EMBL" id="DS113844">
    <property type="protein sequence ID" value="EAX94679.1"/>
    <property type="molecule type" value="Genomic_DNA"/>
</dbReference>
<keyword evidence="4" id="KW-1185">Reference proteome</keyword>
<name>A2FKA2_TRIV3</name>
<keyword evidence="2" id="KW-1133">Transmembrane helix</keyword>
<evidence type="ECO:0000256" key="1">
    <source>
        <dbReference type="SAM" id="Coils"/>
    </source>
</evidence>
<evidence type="ECO:0000256" key="2">
    <source>
        <dbReference type="SAM" id="Phobius"/>
    </source>
</evidence>
<feature type="transmembrane region" description="Helical" evidence="2">
    <location>
        <begin position="306"/>
        <end position="331"/>
    </location>
</feature>
<evidence type="ECO:0000313" key="4">
    <source>
        <dbReference type="Proteomes" id="UP000001542"/>
    </source>
</evidence>
<dbReference type="VEuPathDB" id="TrichDB:TVAG_335150"/>
<keyword evidence="2" id="KW-0812">Transmembrane</keyword>
<dbReference type="Proteomes" id="UP000001542">
    <property type="component" value="Unassembled WGS sequence"/>
</dbReference>
<sequence>MAMAMRTPKPRSTNVINSDIDLNISPKEFIHNGNFFEKYSDFKQIKSILKDYELTINEALKLLGQLHLLKETKDYKFKVFKILRINFNNKLVNMIELISKAYEVLGLSVLSTIEKFLKDLKDNKCNANAGLTEEQQKEVVKILGQIYSKIAEIEATNKKLENLRNQRNTLVKEREDIEMQINEVENDMNSFMSNRNLNDFNGEFEGIDLAIYNEKRRITETKRRVQENYAAINDKKKNLYKLVLHVISDKSESDELLLDSRSDSGPIHLTKFGFHLLCFLISIGGMTLSGTMVSASPYEFTKVSNILYYVLPMMLAGIPPLLHILFMYIFHPDEDSIFFISDKRILISIINLIFVLLTIGLHFSPKIVPLCIIIRSFQGLAVGTMSFVYPIALKQVATSKRFRTYLIVYFCFFALGIFLFRTIGAHWIKIICIIPFLQSLLIWLSTDDHYRDINLSIDEFFYSKNLIIRPVEVIARYAVQAFVGSFAFWIGINRYNYNYFSVFKFTITFISTIIAFSIIFKFLTAKIEFHTFFYYIVSFILYFVGCGIGLGHKESIGLYLIVAASGSGLFMFCWDHFIIQNGNKASTMPFSWFLFWILNGFSAILYLMTTPFIWFIVGASAIGIYILYLIIKLLASKDDIGLIATNKFIRLVIYSLSALSIGSSMIGKCKLTNTWDVTLYHAVPLFAAVLASIVIIISKIRMKNYAVFIFENRELEIAIFNIIFIISTGIVGYIDSPIVVLVFRSIEGLSVGFLTIISSIMVAEIELIYFNIYLGFFAIGLTIGNCILEKWVIFSLITSSLQLFLIWICKPEKYTYRFEFSKELFIGGNMEYVTPILHTVNAFAGVIGMFIYNSRISQTYLQAFYYDLAFCVAAIFSIIIFYLLYAQNDTPLVLLYHYFSLVTLLIGHILYYVKVKAGLYVIGAGIGLGAFGVPWFKFVSKSYSVCAFIFAWGCFWLANGCAIFLYLLTGIGTWTLIGYVLTGTAVFGALAAGYIILTKKLQKRCDVCENIYIWDTLLGLGGILIGTIIAPGPLDKKSGPVFDDEKWAVFSSYPPLFAFVGAFATFLLSA</sequence>
<feature type="transmembrane region" description="Helical" evidence="2">
    <location>
        <begin position="367"/>
        <end position="392"/>
    </location>
</feature>
<feature type="transmembrane region" description="Helical" evidence="2">
    <location>
        <begin position="1009"/>
        <end position="1030"/>
    </location>
</feature>
<proteinExistence type="predicted"/>
<feature type="transmembrane region" description="Helical" evidence="2">
    <location>
        <begin position="717"/>
        <end position="734"/>
    </location>
</feature>
<gene>
    <name evidence="3" type="ORF">TVAG_335150</name>
</gene>
<organism evidence="3 4">
    <name type="scientific">Trichomonas vaginalis (strain ATCC PRA-98 / G3)</name>
    <dbReference type="NCBI Taxonomy" id="412133"/>
    <lineage>
        <taxon>Eukaryota</taxon>
        <taxon>Metamonada</taxon>
        <taxon>Parabasalia</taxon>
        <taxon>Trichomonadida</taxon>
        <taxon>Trichomonadidae</taxon>
        <taxon>Trichomonas</taxon>
    </lineage>
</organism>
<protein>
    <submittedName>
        <fullName evidence="3">Uncharacterized protein</fullName>
    </submittedName>
</protein>
<feature type="transmembrane region" description="Helical" evidence="2">
    <location>
        <begin position="590"/>
        <end position="607"/>
    </location>
</feature>
<reference evidence="3" key="2">
    <citation type="journal article" date="2007" name="Science">
        <title>Draft genome sequence of the sexually transmitted pathogen Trichomonas vaginalis.</title>
        <authorList>
            <person name="Carlton J.M."/>
            <person name="Hirt R.P."/>
            <person name="Silva J.C."/>
            <person name="Delcher A.L."/>
            <person name="Schatz M."/>
            <person name="Zhao Q."/>
            <person name="Wortman J.R."/>
            <person name="Bidwell S.L."/>
            <person name="Alsmark U.C.M."/>
            <person name="Besteiro S."/>
            <person name="Sicheritz-Ponten T."/>
            <person name="Noel C.J."/>
            <person name="Dacks J.B."/>
            <person name="Foster P.G."/>
            <person name="Simillion C."/>
            <person name="Van de Peer Y."/>
            <person name="Miranda-Saavedra D."/>
            <person name="Barton G.J."/>
            <person name="Westrop G.D."/>
            <person name="Mueller S."/>
            <person name="Dessi D."/>
            <person name="Fiori P.L."/>
            <person name="Ren Q."/>
            <person name="Paulsen I."/>
            <person name="Zhang H."/>
            <person name="Bastida-Corcuera F.D."/>
            <person name="Simoes-Barbosa A."/>
            <person name="Brown M.T."/>
            <person name="Hayes R.D."/>
            <person name="Mukherjee M."/>
            <person name="Okumura C.Y."/>
            <person name="Schneider R."/>
            <person name="Smith A.J."/>
            <person name="Vanacova S."/>
            <person name="Villalvazo M."/>
            <person name="Haas B.J."/>
            <person name="Pertea M."/>
            <person name="Feldblyum T.V."/>
            <person name="Utterback T.R."/>
            <person name="Shu C.L."/>
            <person name="Osoegawa K."/>
            <person name="de Jong P.J."/>
            <person name="Hrdy I."/>
            <person name="Horvathova L."/>
            <person name="Zubacova Z."/>
            <person name="Dolezal P."/>
            <person name="Malik S.B."/>
            <person name="Logsdon J.M. Jr."/>
            <person name="Henze K."/>
            <person name="Gupta A."/>
            <person name="Wang C.C."/>
            <person name="Dunne R.L."/>
            <person name="Upcroft J.A."/>
            <person name="Upcroft P."/>
            <person name="White O."/>
            <person name="Salzberg S.L."/>
            <person name="Tang P."/>
            <person name="Chiu C.-H."/>
            <person name="Lee Y.-S."/>
            <person name="Embley T.M."/>
            <person name="Coombs G.H."/>
            <person name="Mottram J.C."/>
            <person name="Tachezy J."/>
            <person name="Fraser-Liggett C.M."/>
            <person name="Johnson P.J."/>
        </authorList>
    </citation>
    <scope>NUCLEOTIDE SEQUENCE [LARGE SCALE GENOMIC DNA]</scope>
    <source>
        <strain evidence="3">G3</strain>
    </source>
</reference>
<accession>A2FKA2</accession>
<feature type="transmembrane region" description="Helical" evidence="2">
    <location>
        <begin position="473"/>
        <end position="492"/>
    </location>
</feature>
<feature type="transmembrane region" description="Helical" evidence="2">
    <location>
        <begin position="830"/>
        <end position="852"/>
    </location>
</feature>